<feature type="domain" description="Gryzun putative trafficking through Golgi" evidence="2">
    <location>
        <begin position="667"/>
        <end position="1275"/>
    </location>
</feature>
<dbReference type="EMBL" id="WNWS01000028">
    <property type="protein sequence ID" value="KAE9986580.1"/>
    <property type="molecule type" value="Genomic_DNA"/>
</dbReference>
<organism evidence="4 5">
    <name type="scientific">Venturia inaequalis</name>
    <name type="common">Apple scab fungus</name>
    <dbReference type="NCBI Taxonomy" id="5025"/>
    <lineage>
        <taxon>Eukaryota</taxon>
        <taxon>Fungi</taxon>
        <taxon>Dikarya</taxon>
        <taxon>Ascomycota</taxon>
        <taxon>Pezizomycotina</taxon>
        <taxon>Dothideomycetes</taxon>
        <taxon>Pleosporomycetidae</taxon>
        <taxon>Venturiales</taxon>
        <taxon>Venturiaceae</taxon>
        <taxon>Venturia</taxon>
    </lineage>
</organism>
<dbReference type="OrthoDB" id="6278596at2759"/>
<feature type="region of interest" description="Disordered" evidence="1">
    <location>
        <begin position="287"/>
        <end position="306"/>
    </location>
</feature>
<evidence type="ECO:0000259" key="3">
    <source>
        <dbReference type="Pfam" id="PF11817"/>
    </source>
</evidence>
<sequence>MDNTVQMDTGFEGYPNDYVTHNLPLIVLSGLVESPPSDDKTRFPPVYEGPGTQIESELPLVADKRAELLLEEFRSCEKSDEEWSSKPIQGKSTLLGFKFRAVGRDFTLPPHKASPPSEALGIDPPTPPNSKSPPLWTLHSPISPLTPASPLFPDGVMTPLWVAKHQHLVPSVFVSFFDFTSDPARNSLLDNQLKSEISNIKAALYRSEYKTRYVVVLLSDKTILQAQDIEDRLANIRRATGLDAKNGFFFMPPSTSRVEVASFVESLLSTLQPVCVEYYRDLTKHTRRKKSRGSIPPPTAPPTRGTSQTLAAIGWTVRYDFKLGVFAEFRQEMDAACRHYNSCLEVLLGPDGIFETTASWSPRWDGARLLADTVAFRIIRCLLWSNVTTTAVESWQNYRDRWRELVDRRGKGTSNYGWEAWESRWTRIMAELIRRSHLAVFSPPDRTEVKIYSPLEKSIPAGERIPPWHHLHQPGYWWRQAAKYTWRRRRRALEIPEEDRTPPGQSPASAMASRYGTYETYLCPEPHYENPLQGHQGYDHSKDIINALDKATIYLRAQPRATDEVLFDKAKELMRTQQHNEALSSLFHLWEQMAWRRDQWWRLVYEVTRNLHECAKIVGDAKVVAATEFELYNSVLPLARKRQYDLLECAVSLSQSSTLSQYPGATIELSTDKVASFLSTSIAFAGLEGNAGEPLLTQLSITSKAHLGSAPVRISEITIQLEGLSSHILIQHSQADPVPNPSRSRLQTLSLEDSTKPGSPPSYSGQADLTIAAGQSIILEFPLIFREAGPVEVSEIILSIATSQFTLNYSTRPEDNQGSTLWWKQGAAGPCSRRIHREDGPRVQILPRPPKMELKFPRIDKHFYTDETIRINIEVANLEEEDTEATLEARLLTRDGPNEFIWLSSGKSGLEELATENVGIDLPGHVLGVLVAGARKTETIEFTTPPLPTEYVIEVKVLYHLLSDRETPVSKTHSENLNITRAFEANYDLQPRIHPDPWPTFFGTSSIPTSEEDKSARGISQRWRLSSLLASFAYEGLIIEDLQLDTITLSGGATLTWAKHDHPEGDTEIAPEQQIPRDFVMEIRKASLEDRRATTVDLGLIIRWRRPEAGSLTVTSSIPVNSYTLPNSEPRVLAAVSRPKPTTPVDGDAANAPETLDSSLIALTYTLENPTTHFLTFDLNMEISETFAFSGPAVRTLNLLPLSRESIQFILMPMGASDQATDQKDGGDKGGVWLDVRYKIVDRYFKKVLRVLAASDGIRESTQTTKSGVLSVWVPDTDA</sequence>
<dbReference type="InterPro" id="IPR012880">
    <property type="entry name" value="Gryzun"/>
</dbReference>
<evidence type="ECO:0000256" key="1">
    <source>
        <dbReference type="SAM" id="MobiDB-lite"/>
    </source>
</evidence>
<proteinExistence type="predicted"/>
<dbReference type="Pfam" id="PF11817">
    <property type="entry name" value="Foie-gras_1"/>
    <property type="match status" value="1"/>
</dbReference>
<dbReference type="AlphaFoldDB" id="A0A8H3VEQ5"/>
<name>A0A8H3VEQ5_VENIN</name>
<dbReference type="Proteomes" id="UP000447873">
    <property type="component" value="Unassembled WGS sequence"/>
</dbReference>
<evidence type="ECO:0000313" key="4">
    <source>
        <dbReference type="EMBL" id="KAE9986580.1"/>
    </source>
</evidence>
<protein>
    <submittedName>
        <fullName evidence="4">Uncharacterized protein</fullName>
    </submittedName>
</protein>
<dbReference type="PANTHER" id="PTHR14374">
    <property type="entry name" value="FOIE GRAS"/>
    <property type="match status" value="1"/>
</dbReference>
<dbReference type="PANTHER" id="PTHR14374:SF0">
    <property type="entry name" value="TRAFFICKING PROTEIN PARTICLE COMPLEX SUBUNIT 11"/>
    <property type="match status" value="1"/>
</dbReference>
<dbReference type="InterPro" id="IPR021773">
    <property type="entry name" value="TPC11"/>
</dbReference>
<evidence type="ECO:0000259" key="2">
    <source>
        <dbReference type="Pfam" id="PF07919"/>
    </source>
</evidence>
<gene>
    <name evidence="4" type="ORF">EG328_005189</name>
</gene>
<reference evidence="4 5" key="1">
    <citation type="submission" date="2018-12" db="EMBL/GenBank/DDBJ databases">
        <title>Venturia inaequalis Genome Resource.</title>
        <authorList>
            <person name="Lichtner F.J."/>
        </authorList>
    </citation>
    <scope>NUCLEOTIDE SEQUENCE [LARGE SCALE GENOMIC DNA]</scope>
    <source>
        <strain evidence="4 5">120213</strain>
    </source>
</reference>
<comment type="caution">
    <text evidence="4">The sequence shown here is derived from an EMBL/GenBank/DDBJ whole genome shotgun (WGS) entry which is preliminary data.</text>
</comment>
<dbReference type="Pfam" id="PF07919">
    <property type="entry name" value="Gryzun"/>
    <property type="match status" value="1"/>
</dbReference>
<accession>A0A8H3VEQ5</accession>
<feature type="domain" description="Trafficking protein particle complex subunit 11" evidence="3">
    <location>
        <begin position="363"/>
        <end position="633"/>
    </location>
</feature>
<evidence type="ECO:0000313" key="5">
    <source>
        <dbReference type="Proteomes" id="UP000447873"/>
    </source>
</evidence>
<feature type="region of interest" description="Disordered" evidence="1">
    <location>
        <begin position="108"/>
        <end position="133"/>
    </location>
</feature>